<gene>
    <name evidence="2" type="ORF">M422DRAFT_256251</name>
</gene>
<dbReference type="HOGENOM" id="CLU_772008_0_0_1"/>
<feature type="region of interest" description="Disordered" evidence="1">
    <location>
        <begin position="242"/>
        <end position="262"/>
    </location>
</feature>
<feature type="compositionally biased region" description="Polar residues" evidence="1">
    <location>
        <begin position="42"/>
        <end position="57"/>
    </location>
</feature>
<name>A0A0C9VS30_SPHS4</name>
<accession>A0A0C9VS30</accession>
<evidence type="ECO:0000313" key="2">
    <source>
        <dbReference type="EMBL" id="KIJ40816.1"/>
    </source>
</evidence>
<sequence length="359" mass="39398">MQESSTSRVTTQSGEREKGSNKHADTNSSTQIKAKSPEPKSLGQSSSSQRNITSKGKPTQHSKLKSSRVSGSDTEYDSDNDIVDELQVLFSGDATQVFVGEHQLAAVDWKCDEATEYGPTTIESARFIESGERFPEMNFHRILDLGQPIQTLDDDVYDLIFNTASPQPDVGDFLHVKWDLILVIFLARIDNAVSAIKYHSRAGGEEKHQTHTLNTCRSSSVLPSMQYTLFHQEAQDCINNAGSTNATASNPVTNAPGREKERPQTPELMDIEMQPVVLVIPPSSPMKEVVAQGPPSAKGADQMGNLQSVLYSHREESGAIVLDSRSTDGEMEAAIEAHLPRKKRTQAEINDNGIMVDDK</sequence>
<protein>
    <submittedName>
        <fullName evidence="2">Uncharacterized protein</fullName>
    </submittedName>
</protein>
<dbReference type="EMBL" id="KN837141">
    <property type="protein sequence ID" value="KIJ40816.1"/>
    <property type="molecule type" value="Genomic_DNA"/>
</dbReference>
<evidence type="ECO:0000313" key="3">
    <source>
        <dbReference type="Proteomes" id="UP000054279"/>
    </source>
</evidence>
<proteinExistence type="predicted"/>
<organism evidence="2 3">
    <name type="scientific">Sphaerobolus stellatus (strain SS14)</name>
    <dbReference type="NCBI Taxonomy" id="990650"/>
    <lineage>
        <taxon>Eukaryota</taxon>
        <taxon>Fungi</taxon>
        <taxon>Dikarya</taxon>
        <taxon>Basidiomycota</taxon>
        <taxon>Agaricomycotina</taxon>
        <taxon>Agaricomycetes</taxon>
        <taxon>Phallomycetidae</taxon>
        <taxon>Geastrales</taxon>
        <taxon>Sphaerobolaceae</taxon>
        <taxon>Sphaerobolus</taxon>
    </lineage>
</organism>
<reference evidence="2 3" key="1">
    <citation type="submission" date="2014-06" db="EMBL/GenBank/DDBJ databases">
        <title>Evolutionary Origins and Diversification of the Mycorrhizal Mutualists.</title>
        <authorList>
            <consortium name="DOE Joint Genome Institute"/>
            <consortium name="Mycorrhizal Genomics Consortium"/>
            <person name="Kohler A."/>
            <person name="Kuo A."/>
            <person name="Nagy L.G."/>
            <person name="Floudas D."/>
            <person name="Copeland A."/>
            <person name="Barry K.W."/>
            <person name="Cichocki N."/>
            <person name="Veneault-Fourrey C."/>
            <person name="LaButti K."/>
            <person name="Lindquist E.A."/>
            <person name="Lipzen A."/>
            <person name="Lundell T."/>
            <person name="Morin E."/>
            <person name="Murat C."/>
            <person name="Riley R."/>
            <person name="Ohm R."/>
            <person name="Sun H."/>
            <person name="Tunlid A."/>
            <person name="Henrissat B."/>
            <person name="Grigoriev I.V."/>
            <person name="Hibbett D.S."/>
            <person name="Martin F."/>
        </authorList>
    </citation>
    <scope>NUCLEOTIDE SEQUENCE [LARGE SCALE GENOMIC DNA]</scope>
    <source>
        <strain evidence="2 3">SS14</strain>
    </source>
</reference>
<feature type="region of interest" description="Disordered" evidence="1">
    <location>
        <begin position="1"/>
        <end position="78"/>
    </location>
</feature>
<feature type="compositionally biased region" description="Polar residues" evidence="1">
    <location>
        <begin position="1"/>
        <end position="13"/>
    </location>
</feature>
<keyword evidence="3" id="KW-1185">Reference proteome</keyword>
<dbReference type="AlphaFoldDB" id="A0A0C9VS30"/>
<feature type="compositionally biased region" description="Basic and acidic residues" evidence="1">
    <location>
        <begin position="14"/>
        <end position="25"/>
    </location>
</feature>
<dbReference type="Proteomes" id="UP000054279">
    <property type="component" value="Unassembled WGS sequence"/>
</dbReference>
<evidence type="ECO:0000256" key="1">
    <source>
        <dbReference type="SAM" id="MobiDB-lite"/>
    </source>
</evidence>